<protein>
    <submittedName>
        <fullName evidence="2">Uncharacterized protein</fullName>
    </submittedName>
</protein>
<dbReference type="GeneID" id="93646528"/>
<reference evidence="2 3" key="1">
    <citation type="submission" date="2016-02" db="EMBL/GenBank/DDBJ databases">
        <title>Discovery of a natural microsporidian pathogen with a broad tissue tropism in Caenorhabditis elegans.</title>
        <authorList>
            <person name="Luallen R.J."/>
            <person name="Reinke A.W."/>
            <person name="Tong L."/>
            <person name="Botts M.R."/>
            <person name="Felix M.-A."/>
            <person name="Troemel E.R."/>
        </authorList>
    </citation>
    <scope>NUCLEOTIDE SEQUENCE [LARGE SCALE GENOMIC DNA]</scope>
    <source>
        <strain evidence="2 3">JUm2807</strain>
    </source>
</reference>
<dbReference type="EMBL" id="LTDL01000014">
    <property type="protein sequence ID" value="OAG31703.1"/>
    <property type="molecule type" value="Genomic_DNA"/>
</dbReference>
<keyword evidence="3" id="KW-1185">Reference proteome</keyword>
<dbReference type="RefSeq" id="XP_067545304.1">
    <property type="nucleotide sequence ID" value="XM_067687596.1"/>
</dbReference>
<feature type="compositionally biased region" description="Acidic residues" evidence="1">
    <location>
        <begin position="324"/>
        <end position="336"/>
    </location>
</feature>
<evidence type="ECO:0000313" key="3">
    <source>
        <dbReference type="Proteomes" id="UP000185944"/>
    </source>
</evidence>
<dbReference type="Proteomes" id="UP000185944">
    <property type="component" value="Unassembled WGS sequence"/>
</dbReference>
<feature type="region of interest" description="Disordered" evidence="1">
    <location>
        <begin position="314"/>
        <end position="336"/>
    </location>
</feature>
<feature type="region of interest" description="Disordered" evidence="1">
    <location>
        <begin position="116"/>
        <end position="152"/>
    </location>
</feature>
<feature type="compositionally biased region" description="Basic and acidic residues" evidence="1">
    <location>
        <begin position="124"/>
        <end position="146"/>
    </location>
</feature>
<evidence type="ECO:0000313" key="2">
    <source>
        <dbReference type="EMBL" id="OAG31703.1"/>
    </source>
</evidence>
<proteinExistence type="predicted"/>
<dbReference type="AlphaFoldDB" id="A0A177EIA0"/>
<comment type="caution">
    <text evidence="2">The sequence shown here is derived from an EMBL/GenBank/DDBJ whole genome shotgun (WGS) entry which is preliminary data.</text>
</comment>
<gene>
    <name evidence="2" type="ORF">NEDG_00178</name>
</gene>
<organism evidence="2 3">
    <name type="scientific">Nematocida displodere</name>
    <dbReference type="NCBI Taxonomy" id="1805483"/>
    <lineage>
        <taxon>Eukaryota</taxon>
        <taxon>Fungi</taxon>
        <taxon>Fungi incertae sedis</taxon>
        <taxon>Microsporidia</taxon>
        <taxon>Nematocida</taxon>
    </lineage>
</organism>
<evidence type="ECO:0000256" key="1">
    <source>
        <dbReference type="SAM" id="MobiDB-lite"/>
    </source>
</evidence>
<sequence>MEFTDPLGRVWRKEMLTGGFFEVPRERVSAEHGYLHKSCPLAKQHLLALKDQGPPVAVISERAALTVLTEEPISDQETVEWILSQLFSPPYTFVPNHPILSRTNRSLAAQALAVFGTPHTSKAPKPEKPEKLEKPEKPEKLEKPESPKSPSHLVRQMVRVYEAVGRETYVHETLEQMKHHPIYGDVEDSVWSDLLKREGYILVGRYTLRLERYQRLAEEVHRHPGTLAASLATESLSRGAAELCLREVRKKRKDWILACLEAVHRDRGVFFSGPSQEAGLKEALALFFPSWHQMLKELSFYGIDACSVWRQLGRSKRPGADPGSVEESDLEEGEIR</sequence>
<accession>A0A177EIA0</accession>
<dbReference type="VEuPathDB" id="MicrosporidiaDB:NEDG_00178"/>
<name>A0A177EIA0_9MICR</name>